<dbReference type="InterPro" id="IPR034003">
    <property type="entry name" value="ABCG_PDR_2"/>
</dbReference>
<dbReference type="PANTHER" id="PTHR19241">
    <property type="entry name" value="ATP-BINDING CASSETTE TRANSPORTER"/>
    <property type="match status" value="1"/>
</dbReference>
<evidence type="ECO:0000256" key="12">
    <source>
        <dbReference type="ARBA" id="ARBA00047823"/>
    </source>
</evidence>
<evidence type="ECO:0000256" key="2">
    <source>
        <dbReference type="ARBA" id="ARBA00006012"/>
    </source>
</evidence>
<dbReference type="EMBL" id="KZ613499">
    <property type="protein sequence ID" value="PMD17443.1"/>
    <property type="molecule type" value="Genomic_DNA"/>
</dbReference>
<proteinExistence type="inferred from homology"/>
<dbReference type="Pfam" id="PF01061">
    <property type="entry name" value="ABC2_membrane"/>
    <property type="match status" value="2"/>
</dbReference>
<keyword evidence="6" id="KW-0677">Repeat</keyword>
<evidence type="ECO:0000259" key="16">
    <source>
        <dbReference type="PROSITE" id="PS50893"/>
    </source>
</evidence>
<feature type="region of interest" description="Disordered" evidence="14">
    <location>
        <begin position="78"/>
        <end position="136"/>
    </location>
</feature>
<dbReference type="STRING" id="1745343.A0A2J6PTU6"/>
<feature type="transmembrane region" description="Helical" evidence="15">
    <location>
        <begin position="645"/>
        <end position="665"/>
    </location>
</feature>
<dbReference type="Gene3D" id="3.40.50.300">
    <property type="entry name" value="P-loop containing nucleotide triphosphate hydrolases"/>
    <property type="match status" value="2"/>
</dbReference>
<feature type="region of interest" description="Disordered" evidence="14">
    <location>
        <begin position="1"/>
        <end position="59"/>
    </location>
</feature>
<dbReference type="GO" id="GO:0140359">
    <property type="term" value="F:ABC-type transporter activity"/>
    <property type="evidence" value="ECO:0007669"/>
    <property type="project" value="InterPro"/>
</dbReference>
<dbReference type="InterPro" id="IPR010929">
    <property type="entry name" value="PDR_CDR_ABC"/>
</dbReference>
<keyword evidence="7" id="KW-0547">Nucleotide-binding</keyword>
<dbReference type="InterPro" id="IPR027417">
    <property type="entry name" value="P-loop_NTPase"/>
</dbReference>
<feature type="transmembrane region" description="Helical" evidence="15">
    <location>
        <begin position="703"/>
        <end position="722"/>
    </location>
</feature>
<dbReference type="InterPro" id="IPR029481">
    <property type="entry name" value="ABC_trans_N"/>
</dbReference>
<feature type="transmembrane region" description="Helical" evidence="15">
    <location>
        <begin position="1308"/>
        <end position="1338"/>
    </location>
</feature>
<feature type="transmembrane region" description="Helical" evidence="15">
    <location>
        <begin position="1236"/>
        <end position="1260"/>
    </location>
</feature>
<dbReference type="GO" id="GO:0005886">
    <property type="term" value="C:plasma membrane"/>
    <property type="evidence" value="ECO:0007669"/>
    <property type="project" value="UniProtKB-SubCell"/>
</dbReference>
<dbReference type="Pfam" id="PF14510">
    <property type="entry name" value="ABC_trans_N"/>
    <property type="match status" value="1"/>
</dbReference>
<feature type="region of interest" description="Disordered" evidence="14">
    <location>
        <begin position="861"/>
        <end position="894"/>
    </location>
</feature>
<evidence type="ECO:0000256" key="14">
    <source>
        <dbReference type="SAM" id="MobiDB-lite"/>
    </source>
</evidence>
<comment type="subcellular location">
    <subcellularLocation>
        <location evidence="1">Cell membrane</location>
        <topology evidence="1">Multi-pass membrane protein</topology>
    </subcellularLocation>
</comment>
<feature type="compositionally biased region" description="Basic and acidic residues" evidence="14">
    <location>
        <begin position="1"/>
        <end position="10"/>
    </location>
</feature>
<feature type="transmembrane region" description="Helical" evidence="15">
    <location>
        <begin position="562"/>
        <end position="581"/>
    </location>
</feature>
<feature type="transmembrane region" description="Helical" evidence="15">
    <location>
        <begin position="590"/>
        <end position="609"/>
    </location>
</feature>
<keyword evidence="9 15" id="KW-1133">Transmembrane helix</keyword>
<feature type="compositionally biased region" description="Basic and acidic residues" evidence="14">
    <location>
        <begin position="46"/>
        <end position="58"/>
    </location>
</feature>
<dbReference type="InterPro" id="IPR013525">
    <property type="entry name" value="ABC2_TM"/>
</dbReference>
<evidence type="ECO:0000313" key="17">
    <source>
        <dbReference type="EMBL" id="PMD17443.1"/>
    </source>
</evidence>
<name>A0A2J6PTU6_9HELO</name>
<keyword evidence="8 17" id="KW-0067">ATP-binding</keyword>
<dbReference type="SMART" id="SM00382">
    <property type="entry name" value="AAA"/>
    <property type="match status" value="2"/>
</dbReference>
<gene>
    <name evidence="17" type="ORF">NA56DRAFT_681033</name>
</gene>
<dbReference type="GO" id="GO:0016887">
    <property type="term" value="F:ATP hydrolysis activity"/>
    <property type="evidence" value="ECO:0007669"/>
    <property type="project" value="InterPro"/>
</dbReference>
<feature type="compositionally biased region" description="Acidic residues" evidence="14">
    <location>
        <begin position="121"/>
        <end position="136"/>
    </location>
</feature>
<feature type="transmembrane region" description="Helical" evidence="15">
    <location>
        <begin position="672"/>
        <end position="691"/>
    </location>
</feature>
<dbReference type="Pfam" id="PF00005">
    <property type="entry name" value="ABC_tran"/>
    <property type="match status" value="2"/>
</dbReference>
<dbReference type="SUPFAM" id="SSF52540">
    <property type="entry name" value="P-loop containing nucleoside triphosphate hydrolases"/>
    <property type="match status" value="2"/>
</dbReference>
<dbReference type="InterPro" id="IPR003593">
    <property type="entry name" value="AAA+_ATPase"/>
</dbReference>
<evidence type="ECO:0000256" key="3">
    <source>
        <dbReference type="ARBA" id="ARBA00022448"/>
    </source>
</evidence>
<evidence type="ECO:0000256" key="11">
    <source>
        <dbReference type="ARBA" id="ARBA00023180"/>
    </source>
</evidence>
<dbReference type="OrthoDB" id="245989at2759"/>
<sequence>MFSAKTDRMFTENARGPDGSHVPLHNIDDTGERPHEPSSGSSSGIDVDHNGTWGERDIGGPVNLHLAMVEYEEMRRELSTLSRSRTSKSIKSNAERGSRLRRISMAGSRRSRATSNARNEPEEDLEAQDSEKLEEDGEDNFKLGEFLKDGHFEKRQAGKSAKKVGLVYKDLTVKGVGATTTFVKTLPSAIIGTFGPDLYKLLTRFISILPKPSSSGEMRDLIHDFTGVVRDGEMLLVLGRPGSGCSTFLKAVANKREAFAGVEGEVSYGGIPAKEQAKHYRGEVNYNEEDDQHFPSLTVEQTLEFSLLNKTKKHEKGDIPIIIGALLKMFGISHTRNTLVGDAFVRGVSGGERKRVSIAETLATKSTVVAWDNSTRGLDASTALDYAQSLRVMTDVSNRTTLVTLYQAGEGIYKLMDKVLVIDEGRMVYQGRAGAARKYFHDLGYYCPDRQTTADFLTACTDPTERRFRNDFEGPIPKGPVELEKAFKESEAYQNVLRDVENYEKMLHETDHADAREFKQSVRETKSKTVSKRSSYTVSFFRQVIACTKREFWLTLGDRTTLYTKFFIIITNGLIVGSLFHGQSTDTSGAFSRGGTLFFSTVFLGWLQLSELMKAVSGRTITARHNDYAFYRPSAVVIARVLQDLPMLLIQVIPFSIIMYFLTGLDVDVSKFFIYFLFIYITTLCITALYRMFAALSPAIDDAVRFSGLALNLLIIYTGYVIPRPQLLSKYIWFGWLYWINPIAYSFEAVITNEFYNRPLACNPSQIVPNGPGYDNPAYQGCAFTGAEVGSLNVPGSKYLDVSFNYSRSHLWRNFGVVIAFTILYIGITMIAAELFDFTAGGGGALEFKKSKAAKQKIKAATAPSDIEKGTKERIPSDSSGSSETLEEPQNEEVLKQISGSESIFTWEDVEYTVPYMRGQRKLLNKVSGYAKPGIMVALMGASGAGKTTLLNTLSQRQKVGVVTGNMLVDGRPLDTEFQRGTGFCEQQDLHDGTATIREALEFSAILRQERDISRAEKIAYVDKIINLLELRDMQDALIRCLGVEQRKRVTIGVELAAKPNLLLFLDEPTSGLDSQSAFSIVRFLKKLSQAGQAIVCTIHQPSSILIQEFDMILALNPGGNTFYFGPVGNNGSEVIKYFADRGVQCPPSKNVAEFILETAAKGGKRADGKRINWDEEWLNSENGKEVKREIQRIKNERGKVEPRALGEQHEFASPVVLQTTELTKRLFIQYWRDPAYLYGKLFVSVIVGIFNGFTFWQLGESLIDFQLRMFTLFLILLIPPTIVNAVVPKFYQNRALWEARELPSRIYGWVAFCTANVVAEIPIAILGGLIYWVLWYWPSGLPTDSSTSGYVFLMSMLFFLFQASWGQWICAFAPSFTVISNVLPFFFVMFSLFNGVVRPYAQLSVFWRYWLYYLNPSTYWIGGTLAATLNNTPIRCAPEEAAYFNPPPGSTCSSYAQDFVNSATGYLMNPDATADCGYCQYSSGVDYMRSLNIELKDKWRYFGIFLGFCISNWALVYFFIYTVRIRGWSFGFGSVFRIVGKGVGAVKGLFNGKGKKGAKET</sequence>
<evidence type="ECO:0000256" key="5">
    <source>
        <dbReference type="ARBA" id="ARBA00022692"/>
    </source>
</evidence>
<comment type="catalytic activity">
    <reaction evidence="12">
        <text>voriconazole(in) + ATP + H2O = voriconazole(out) + ADP + phosphate + H(+)</text>
        <dbReference type="Rhea" id="RHEA:61912"/>
        <dbReference type="ChEBI" id="CHEBI:10023"/>
        <dbReference type="ChEBI" id="CHEBI:15377"/>
        <dbReference type="ChEBI" id="CHEBI:15378"/>
        <dbReference type="ChEBI" id="CHEBI:30616"/>
        <dbReference type="ChEBI" id="CHEBI:43474"/>
        <dbReference type="ChEBI" id="CHEBI:456216"/>
    </reaction>
    <physiologicalReaction direction="left-to-right" evidence="12">
        <dbReference type="Rhea" id="RHEA:61913"/>
    </physiologicalReaction>
</comment>
<evidence type="ECO:0000256" key="1">
    <source>
        <dbReference type="ARBA" id="ARBA00004651"/>
    </source>
</evidence>
<evidence type="ECO:0000256" key="9">
    <source>
        <dbReference type="ARBA" id="ARBA00022989"/>
    </source>
</evidence>
<dbReference type="InterPro" id="IPR017871">
    <property type="entry name" value="ABC_transporter-like_CS"/>
</dbReference>
<protein>
    <recommendedName>
        <fullName evidence="13">ABC multidrug transporter atrF</fullName>
    </recommendedName>
</protein>
<feature type="transmembrane region" description="Helical" evidence="15">
    <location>
        <begin position="1350"/>
        <end position="1371"/>
    </location>
</feature>
<evidence type="ECO:0000256" key="4">
    <source>
        <dbReference type="ARBA" id="ARBA00022475"/>
    </source>
</evidence>
<keyword evidence="11" id="KW-0325">Glycoprotein</keyword>
<feature type="transmembrane region" description="Helical" evidence="15">
    <location>
        <begin position="815"/>
        <end position="836"/>
    </location>
</feature>
<keyword evidence="4" id="KW-1003">Cell membrane</keyword>
<evidence type="ECO:0000256" key="6">
    <source>
        <dbReference type="ARBA" id="ARBA00022737"/>
    </source>
</evidence>
<dbReference type="Pfam" id="PF06422">
    <property type="entry name" value="PDR_CDR"/>
    <property type="match status" value="1"/>
</dbReference>
<feature type="transmembrane region" description="Helical" evidence="15">
    <location>
        <begin position="1500"/>
        <end position="1521"/>
    </location>
</feature>
<evidence type="ECO:0000256" key="10">
    <source>
        <dbReference type="ARBA" id="ARBA00023136"/>
    </source>
</evidence>
<dbReference type="Proteomes" id="UP000235672">
    <property type="component" value="Unassembled WGS sequence"/>
</dbReference>
<evidence type="ECO:0000256" key="15">
    <source>
        <dbReference type="SAM" id="Phobius"/>
    </source>
</evidence>
<feature type="compositionally biased region" description="Basic and acidic residues" evidence="14">
    <location>
        <begin position="26"/>
        <end position="36"/>
    </location>
</feature>
<evidence type="ECO:0000313" key="18">
    <source>
        <dbReference type="Proteomes" id="UP000235672"/>
    </source>
</evidence>
<dbReference type="FunFam" id="3.40.50.300:FF:001650">
    <property type="entry name" value="ABC drug exporter AtrF"/>
    <property type="match status" value="1"/>
</dbReference>
<dbReference type="GO" id="GO:0005524">
    <property type="term" value="F:ATP binding"/>
    <property type="evidence" value="ECO:0007669"/>
    <property type="project" value="UniProtKB-KW"/>
</dbReference>
<feature type="compositionally biased region" description="Low complexity" evidence="14">
    <location>
        <begin position="79"/>
        <end position="92"/>
    </location>
</feature>
<accession>A0A2J6PTU6</accession>
<reference evidence="17 18" key="1">
    <citation type="submission" date="2016-05" db="EMBL/GenBank/DDBJ databases">
        <title>A degradative enzymes factory behind the ericoid mycorrhizal symbiosis.</title>
        <authorList>
            <consortium name="DOE Joint Genome Institute"/>
            <person name="Martino E."/>
            <person name="Morin E."/>
            <person name="Grelet G."/>
            <person name="Kuo A."/>
            <person name="Kohler A."/>
            <person name="Daghino S."/>
            <person name="Barry K."/>
            <person name="Choi C."/>
            <person name="Cichocki N."/>
            <person name="Clum A."/>
            <person name="Copeland A."/>
            <person name="Hainaut M."/>
            <person name="Haridas S."/>
            <person name="Labutti K."/>
            <person name="Lindquist E."/>
            <person name="Lipzen A."/>
            <person name="Khouja H.-R."/>
            <person name="Murat C."/>
            <person name="Ohm R."/>
            <person name="Olson A."/>
            <person name="Spatafora J."/>
            <person name="Veneault-Fourrey C."/>
            <person name="Henrissat B."/>
            <person name="Grigoriev I."/>
            <person name="Martin F."/>
            <person name="Perotto S."/>
        </authorList>
    </citation>
    <scope>NUCLEOTIDE SEQUENCE [LARGE SCALE GENOMIC DNA]</scope>
    <source>
        <strain evidence="17 18">UAMH 7357</strain>
    </source>
</reference>
<keyword evidence="5 15" id="KW-0812">Transmembrane</keyword>
<evidence type="ECO:0000256" key="13">
    <source>
        <dbReference type="ARBA" id="ARBA00069001"/>
    </source>
</evidence>
<dbReference type="InterPro" id="IPR003439">
    <property type="entry name" value="ABC_transporter-like_ATP-bd"/>
</dbReference>
<dbReference type="PROSITE" id="PS00211">
    <property type="entry name" value="ABC_TRANSPORTER_1"/>
    <property type="match status" value="1"/>
</dbReference>
<keyword evidence="10 15" id="KW-0472">Membrane</keyword>
<dbReference type="InterPro" id="IPR034001">
    <property type="entry name" value="ABCG_PDR_1"/>
</dbReference>
<organism evidence="17 18">
    <name type="scientific">Hyaloscypha hepaticicola</name>
    <dbReference type="NCBI Taxonomy" id="2082293"/>
    <lineage>
        <taxon>Eukaryota</taxon>
        <taxon>Fungi</taxon>
        <taxon>Dikarya</taxon>
        <taxon>Ascomycota</taxon>
        <taxon>Pezizomycotina</taxon>
        <taxon>Leotiomycetes</taxon>
        <taxon>Helotiales</taxon>
        <taxon>Hyaloscyphaceae</taxon>
        <taxon>Hyaloscypha</taxon>
    </lineage>
</organism>
<feature type="compositionally biased region" description="Basic and acidic residues" evidence="14">
    <location>
        <begin position="866"/>
        <end position="876"/>
    </location>
</feature>
<dbReference type="CDD" id="cd03232">
    <property type="entry name" value="ABCG_PDR_domain2"/>
    <property type="match status" value="1"/>
</dbReference>
<feature type="transmembrane region" description="Helical" evidence="15">
    <location>
        <begin position="1266"/>
        <end position="1288"/>
    </location>
</feature>
<keyword evidence="18" id="KW-1185">Reference proteome</keyword>
<dbReference type="PROSITE" id="PS50893">
    <property type="entry name" value="ABC_TRANSPORTER_2"/>
    <property type="match status" value="2"/>
</dbReference>
<keyword evidence="3" id="KW-0813">Transport</keyword>
<dbReference type="FunFam" id="3.40.50.300:FF:000054">
    <property type="entry name" value="ABC multidrug transporter atrF"/>
    <property type="match status" value="1"/>
</dbReference>
<feature type="domain" description="ABC transporter" evidence="16">
    <location>
        <begin position="203"/>
        <end position="449"/>
    </location>
</feature>
<feature type="domain" description="ABC transporter" evidence="16">
    <location>
        <begin position="905"/>
        <end position="1143"/>
    </location>
</feature>
<comment type="similarity">
    <text evidence="2">Belongs to the ABC transporter superfamily. ABCG family. PDR (TC 3.A.1.205) subfamily.</text>
</comment>
<evidence type="ECO:0000256" key="8">
    <source>
        <dbReference type="ARBA" id="ARBA00022840"/>
    </source>
</evidence>
<dbReference type="CDD" id="cd03233">
    <property type="entry name" value="ABCG_PDR_domain1"/>
    <property type="match status" value="1"/>
</dbReference>
<evidence type="ECO:0000256" key="7">
    <source>
        <dbReference type="ARBA" id="ARBA00022741"/>
    </source>
</evidence>